<dbReference type="GO" id="GO:0003824">
    <property type="term" value="F:catalytic activity"/>
    <property type="evidence" value="ECO:0007669"/>
    <property type="project" value="InterPro"/>
</dbReference>
<name>A0A9P8W3D6_9HYPO</name>
<dbReference type="PANTHER" id="PTHR46082:SF11">
    <property type="entry name" value="AAA+ ATPASE DOMAIN-CONTAINING PROTEIN-RELATED"/>
    <property type="match status" value="1"/>
</dbReference>
<dbReference type="SUPFAM" id="SSF48403">
    <property type="entry name" value="Ankyrin repeat"/>
    <property type="match status" value="1"/>
</dbReference>
<comment type="caution">
    <text evidence="5">The sequence shown here is derived from an EMBL/GenBank/DDBJ whole genome shotgun (WGS) entry which is preliminary data.</text>
</comment>
<dbReference type="Gene3D" id="3.40.50.300">
    <property type="entry name" value="P-loop containing nucleotide triphosphate hydrolases"/>
    <property type="match status" value="1"/>
</dbReference>
<dbReference type="SMART" id="SM00248">
    <property type="entry name" value="ANK"/>
    <property type="match status" value="2"/>
</dbReference>
<dbReference type="InterPro" id="IPR027417">
    <property type="entry name" value="P-loop_NTPase"/>
</dbReference>
<evidence type="ECO:0000256" key="2">
    <source>
        <dbReference type="PROSITE-ProRule" id="PRU00023"/>
    </source>
</evidence>
<feature type="domain" description="Nephrocystin 3-like N-terminal" evidence="4">
    <location>
        <begin position="369"/>
        <end position="510"/>
    </location>
</feature>
<dbReference type="InterPro" id="IPR056884">
    <property type="entry name" value="NPHP3-like_N"/>
</dbReference>
<dbReference type="Pfam" id="PF24883">
    <property type="entry name" value="NPHP3_N"/>
    <property type="match status" value="1"/>
</dbReference>
<reference evidence="5 6" key="1">
    <citation type="journal article" date="2021" name="Nat. Commun.">
        <title>Genetic determinants of endophytism in the Arabidopsis root mycobiome.</title>
        <authorList>
            <person name="Mesny F."/>
            <person name="Miyauchi S."/>
            <person name="Thiergart T."/>
            <person name="Pickel B."/>
            <person name="Atanasova L."/>
            <person name="Karlsson M."/>
            <person name="Huettel B."/>
            <person name="Barry K.W."/>
            <person name="Haridas S."/>
            <person name="Chen C."/>
            <person name="Bauer D."/>
            <person name="Andreopoulos W."/>
            <person name="Pangilinan J."/>
            <person name="LaButti K."/>
            <person name="Riley R."/>
            <person name="Lipzen A."/>
            <person name="Clum A."/>
            <person name="Drula E."/>
            <person name="Henrissat B."/>
            <person name="Kohler A."/>
            <person name="Grigoriev I.V."/>
            <person name="Martin F.M."/>
            <person name="Hacquard S."/>
        </authorList>
    </citation>
    <scope>NUCLEOTIDE SEQUENCE [LARGE SCALE GENOMIC DNA]</scope>
    <source>
        <strain evidence="5 6">MPI-CAGE-CH-0241</strain>
    </source>
</reference>
<dbReference type="OrthoDB" id="194358at2759"/>
<feature type="repeat" description="ANK" evidence="2">
    <location>
        <begin position="938"/>
        <end position="962"/>
    </location>
</feature>
<protein>
    <submittedName>
        <fullName evidence="5">Pfs, NB-ARC and ankyrin domain protein</fullName>
    </submittedName>
</protein>
<evidence type="ECO:0000259" key="4">
    <source>
        <dbReference type="Pfam" id="PF24883"/>
    </source>
</evidence>
<dbReference type="Proteomes" id="UP000777438">
    <property type="component" value="Unassembled WGS sequence"/>
</dbReference>
<evidence type="ECO:0000313" key="5">
    <source>
        <dbReference type="EMBL" id="KAH6889498.1"/>
    </source>
</evidence>
<gene>
    <name evidence="5" type="ORF">B0T10DRAFT_548858</name>
</gene>
<dbReference type="Pfam" id="PF12796">
    <property type="entry name" value="Ank_2"/>
    <property type="match status" value="1"/>
</dbReference>
<dbReference type="SUPFAM" id="SSF52540">
    <property type="entry name" value="P-loop containing nucleoside triphosphate hydrolases"/>
    <property type="match status" value="1"/>
</dbReference>
<dbReference type="InterPro" id="IPR036770">
    <property type="entry name" value="Ankyrin_rpt-contain_sf"/>
</dbReference>
<dbReference type="InterPro" id="IPR053137">
    <property type="entry name" value="NLR-like"/>
</dbReference>
<feature type="region of interest" description="Disordered" evidence="3">
    <location>
        <begin position="1"/>
        <end position="28"/>
    </location>
</feature>
<proteinExistence type="predicted"/>
<sequence>MADDDHSPPRKRHRTAIQHDNDSRKPRRRLAHRDYTVAWVCALPIELAAAKAMLDDIHESFSGGQVVASNINRSFTCITIGLMVGIGGGVPTKLDIRLGDVVVSNQVIQYDYGKTVQDGRFHRTSNPVRTPQAIMTAVAQLRAQHEVEPTKMPSFLLNVLACHPFMRPFAFPASAEDGLFQSTFEHDPTVESCDFCDPFMIQSRPPRQMNDPKIHYGVVASSNQVIRHARTRDTAAEADDVLCFEVEAAGLMDHFPCLVIRGICDYSDSHKSKEWQRYAAATAAAYTKELLSVIHKPQIESTCIAEDGKTSKPRCSVLGYLADPIIDEFSHQSKPSPLNGKQREELMDSLRFRQLDSRQLTIRNAHSRTCDWLLRKAEYLDWLDDDKREMHHGFLWVKGKPGAGKSTLMKFILRHAQRTMKNRSVISFFFNARGDDLEKSTLGMYRSLLVQLLEHLPALQCVFDSLRLSDTSSLRQYQWGIEVLRDLFEKAVQSLGDHPILCFIDALDEHLGEFAVSQRVWFHVCFSSRHYPHITMKSVVELVLEGQHGHSQGMTQYINSELQIGQSNLATEIRIELLRKASGVFMWIVLVVELLNKEYDSGRLHALKRRLQEIPEDLHALCHDILAWGDHDKDELLLCIQWTLFARRPLHPRELYFAILSGVTDTWELRDHMEPSTEDMGRFILNSSKGLAETTKSSSPTVQFIHETFSNAPPFKSLLASPEDDFPFLNYAVFNVLYHADKAAEHGASQKEFLRKFSVERWAKLRNYFEENEAHHYAPNTRLRYILAEANASNLIEIDPQGLSCIEMKDERYGCPLLAAVTSRNAEALEAFRRAFVMSLPPDNLIAREYGHGSVSKDHLLQLPAQFSAKNREVVSCFGELGDAGLLALAIEAGNLKCDIKDERGITPLAWAAKGGFEDAIKALLATGRVNPDSRDAHGNTPLLWAARGGYVSVVDLLLQTGRVNPDSRERSSNCSLRQAGLMLMQEIQKAGHRYLGLLTAMAFKSPSCFSIPTLSILCQKTYTAEQHCRTHGAHQ</sequence>
<dbReference type="EMBL" id="JAGPYM010000011">
    <property type="protein sequence ID" value="KAH6889498.1"/>
    <property type="molecule type" value="Genomic_DNA"/>
</dbReference>
<dbReference type="SUPFAM" id="SSF53167">
    <property type="entry name" value="Purine and uridine phosphorylases"/>
    <property type="match status" value="1"/>
</dbReference>
<keyword evidence="6" id="KW-1185">Reference proteome</keyword>
<dbReference type="PANTHER" id="PTHR46082">
    <property type="entry name" value="ATP/GTP-BINDING PROTEIN-RELATED"/>
    <property type="match status" value="1"/>
</dbReference>
<keyword evidence="2" id="KW-0040">ANK repeat</keyword>
<dbReference type="GO" id="GO:0009116">
    <property type="term" value="P:nucleoside metabolic process"/>
    <property type="evidence" value="ECO:0007669"/>
    <property type="project" value="InterPro"/>
</dbReference>
<dbReference type="PROSITE" id="PS50088">
    <property type="entry name" value="ANK_REPEAT"/>
    <property type="match status" value="1"/>
</dbReference>
<dbReference type="Gene3D" id="3.40.50.1580">
    <property type="entry name" value="Nucleoside phosphorylase domain"/>
    <property type="match status" value="1"/>
</dbReference>
<dbReference type="InterPro" id="IPR002110">
    <property type="entry name" value="Ankyrin_rpt"/>
</dbReference>
<evidence type="ECO:0000256" key="1">
    <source>
        <dbReference type="ARBA" id="ARBA00022737"/>
    </source>
</evidence>
<dbReference type="PROSITE" id="PS50297">
    <property type="entry name" value="ANK_REP_REGION"/>
    <property type="match status" value="1"/>
</dbReference>
<evidence type="ECO:0000256" key="3">
    <source>
        <dbReference type="SAM" id="MobiDB-lite"/>
    </source>
</evidence>
<organism evidence="5 6">
    <name type="scientific">Thelonectria olida</name>
    <dbReference type="NCBI Taxonomy" id="1576542"/>
    <lineage>
        <taxon>Eukaryota</taxon>
        <taxon>Fungi</taxon>
        <taxon>Dikarya</taxon>
        <taxon>Ascomycota</taxon>
        <taxon>Pezizomycotina</taxon>
        <taxon>Sordariomycetes</taxon>
        <taxon>Hypocreomycetidae</taxon>
        <taxon>Hypocreales</taxon>
        <taxon>Nectriaceae</taxon>
        <taxon>Thelonectria</taxon>
    </lineage>
</organism>
<dbReference type="Gene3D" id="1.25.40.20">
    <property type="entry name" value="Ankyrin repeat-containing domain"/>
    <property type="match status" value="1"/>
</dbReference>
<dbReference type="InterPro" id="IPR035994">
    <property type="entry name" value="Nucleoside_phosphorylase_sf"/>
</dbReference>
<dbReference type="AlphaFoldDB" id="A0A9P8W3D6"/>
<accession>A0A9P8W3D6</accession>
<evidence type="ECO:0000313" key="6">
    <source>
        <dbReference type="Proteomes" id="UP000777438"/>
    </source>
</evidence>
<keyword evidence="1" id="KW-0677">Repeat</keyword>